<dbReference type="UniPathway" id="UPA00114"/>
<dbReference type="EC" id="3.2.1.8" evidence="4 11"/>
<feature type="active site" description="Nucleophile" evidence="11">
    <location>
        <position position="131"/>
    </location>
</feature>
<feature type="active site" description="Proton donor" evidence="11">
    <location>
        <position position="222"/>
    </location>
</feature>
<dbReference type="SMR" id="Q0ZBK9"/>
<evidence type="ECO:0000259" key="14">
    <source>
        <dbReference type="PROSITE" id="PS51761"/>
    </source>
</evidence>
<evidence type="ECO:0000256" key="12">
    <source>
        <dbReference type="RuleBase" id="RU362015"/>
    </source>
</evidence>
<dbReference type="InterPro" id="IPR033119">
    <property type="entry name" value="GH11_AS_2"/>
</dbReference>
<evidence type="ECO:0000256" key="6">
    <source>
        <dbReference type="ARBA" id="ARBA00022729"/>
    </source>
</evidence>
<dbReference type="EMBL" id="DQ641721">
    <property type="protein sequence ID" value="ABG37635.1"/>
    <property type="molecule type" value="Genomic_DNA"/>
</dbReference>
<comment type="pathway">
    <text evidence="2 11 12">Glycan degradation; xylan degradation.</text>
</comment>
<dbReference type="GO" id="GO:0031176">
    <property type="term" value="F:endo-1,4-beta-xylanase activity"/>
    <property type="evidence" value="ECO:0007669"/>
    <property type="project" value="UniProtKB-UniRule"/>
</dbReference>
<evidence type="ECO:0000256" key="4">
    <source>
        <dbReference type="ARBA" id="ARBA00012590"/>
    </source>
</evidence>
<evidence type="ECO:0000256" key="13">
    <source>
        <dbReference type="SAM" id="SignalP"/>
    </source>
</evidence>
<dbReference type="SUPFAM" id="SSF49899">
    <property type="entry name" value="Concanavalin A-like lectins/glucanases"/>
    <property type="match status" value="1"/>
</dbReference>
<dbReference type="PRINTS" id="PR00911">
    <property type="entry name" value="GLHYDRLASE11"/>
</dbReference>
<dbReference type="PROSITE" id="PS00777">
    <property type="entry name" value="GH11_2"/>
    <property type="match status" value="1"/>
</dbReference>
<keyword evidence="8 11" id="KW-0119">Carbohydrate metabolism</keyword>
<protein>
    <recommendedName>
        <fullName evidence="4 11">Endo-1,4-beta-xylanase</fullName>
        <ecNumber evidence="4 11">3.2.1.8</ecNumber>
    </recommendedName>
</protein>
<dbReference type="PANTHER" id="PTHR46828">
    <property type="entry name" value="ENDO-1,4-BETA-XYLANASE A-RELATED"/>
    <property type="match status" value="1"/>
</dbReference>
<keyword evidence="6 13" id="KW-0732">Signal</keyword>
<evidence type="ECO:0000256" key="1">
    <source>
        <dbReference type="ARBA" id="ARBA00000681"/>
    </source>
</evidence>
<evidence type="ECO:0000256" key="2">
    <source>
        <dbReference type="ARBA" id="ARBA00004851"/>
    </source>
</evidence>
<name>Q0ZBK9_9PEZI</name>
<comment type="catalytic activity">
    <reaction evidence="1 11 12">
        <text>Endohydrolysis of (1-&gt;4)-beta-D-xylosidic linkages in xylans.</text>
        <dbReference type="EC" id="3.2.1.8"/>
    </reaction>
</comment>
<dbReference type="InterPro" id="IPR033123">
    <property type="entry name" value="GH11_dom"/>
</dbReference>
<keyword evidence="9 11" id="KW-0326">Glycosidase</keyword>
<dbReference type="Pfam" id="PF00457">
    <property type="entry name" value="Glyco_hydro_11"/>
    <property type="match status" value="1"/>
</dbReference>
<dbReference type="InterPro" id="IPR013319">
    <property type="entry name" value="GH11/12"/>
</dbReference>
<dbReference type="AlphaFoldDB" id="Q0ZBK9"/>
<dbReference type="InterPro" id="IPR001137">
    <property type="entry name" value="Glyco_hydro_11"/>
</dbReference>
<organism evidence="15">
    <name type="scientific">Acrophialophora nainiana</name>
    <dbReference type="NCBI Taxonomy" id="389488"/>
    <lineage>
        <taxon>Eukaryota</taxon>
        <taxon>Fungi</taxon>
        <taxon>Dikarya</taxon>
        <taxon>Ascomycota</taxon>
        <taxon>Pezizomycotina</taxon>
        <taxon>Sordariomycetes</taxon>
        <taxon>Sordariomycetidae</taxon>
        <taxon>Sordariales</taxon>
        <taxon>Chaetomiaceae</taxon>
        <taxon>Acrophialophora</taxon>
    </lineage>
</organism>
<sequence length="235" mass="25754">MVSFKALLFGATGALALPSPFPFNTTEIREAHARGENVTELLMARAGTPSQTGWNNGYYYSFWTDNGGTVNYWNSANGGYGINWSNTGNFVGGKGWNPGSNTRTINFSGTFSPSGNAYLTVYGWTTNPLVEYYIVENYGTYDPGSDGTNLGTFYSDGAYYKLVKKTRVNQPSIEGTSTFNQYWSVRQSKRSSGAVTFGNHVYAWSQKGLNLGTHNYQIMATEGYQSSGSSSITVW</sequence>
<evidence type="ECO:0000256" key="9">
    <source>
        <dbReference type="ARBA" id="ARBA00023295"/>
    </source>
</evidence>
<evidence type="ECO:0000313" key="15">
    <source>
        <dbReference type="EMBL" id="ABG37635.1"/>
    </source>
</evidence>
<evidence type="ECO:0000256" key="5">
    <source>
        <dbReference type="ARBA" id="ARBA00022651"/>
    </source>
</evidence>
<dbReference type="GO" id="GO:0045493">
    <property type="term" value="P:xylan catabolic process"/>
    <property type="evidence" value="ECO:0007669"/>
    <property type="project" value="UniProtKB-UniRule"/>
</dbReference>
<dbReference type="PROSITE" id="PS00776">
    <property type="entry name" value="GH11_1"/>
    <property type="match status" value="1"/>
</dbReference>
<feature type="signal peptide" evidence="13">
    <location>
        <begin position="1"/>
        <end position="16"/>
    </location>
</feature>
<dbReference type="PANTHER" id="PTHR46828:SF2">
    <property type="entry name" value="ENDO-1,4-BETA-XYLANASE A-RELATED"/>
    <property type="match status" value="1"/>
</dbReference>
<evidence type="ECO:0000256" key="11">
    <source>
        <dbReference type="PROSITE-ProRule" id="PRU01097"/>
    </source>
</evidence>
<dbReference type="PROSITE" id="PS51761">
    <property type="entry name" value="GH11_3"/>
    <property type="match status" value="1"/>
</dbReference>
<feature type="domain" description="GH11" evidence="14">
    <location>
        <begin position="46"/>
        <end position="235"/>
    </location>
</feature>
<keyword evidence="10 11" id="KW-0624">Polysaccharide degradation</keyword>
<evidence type="ECO:0000256" key="10">
    <source>
        <dbReference type="ARBA" id="ARBA00023326"/>
    </source>
</evidence>
<dbReference type="InterPro" id="IPR018208">
    <property type="entry name" value="GH11_AS_1"/>
</dbReference>
<comment type="similarity">
    <text evidence="3 11 12">Belongs to the glycosyl hydrolase 11 (cellulase G) family.</text>
</comment>
<evidence type="ECO:0000256" key="7">
    <source>
        <dbReference type="ARBA" id="ARBA00022801"/>
    </source>
</evidence>
<evidence type="ECO:0000256" key="8">
    <source>
        <dbReference type="ARBA" id="ARBA00023277"/>
    </source>
</evidence>
<proteinExistence type="inferred from homology"/>
<accession>Q0ZBK9</accession>
<keyword evidence="5 11" id="KW-0858">Xylan degradation</keyword>
<feature type="chain" id="PRO_5004179423" description="Endo-1,4-beta-xylanase" evidence="13">
    <location>
        <begin position="17"/>
        <end position="235"/>
    </location>
</feature>
<dbReference type="FunFam" id="2.60.120.180:FF:000001">
    <property type="entry name" value="Endo-1,4-beta-xylanase"/>
    <property type="match status" value="1"/>
</dbReference>
<dbReference type="Gene3D" id="2.60.120.180">
    <property type="match status" value="1"/>
</dbReference>
<evidence type="ECO:0000256" key="3">
    <source>
        <dbReference type="ARBA" id="ARBA00007792"/>
    </source>
</evidence>
<reference evidence="15" key="1">
    <citation type="journal article" date="2007" name="Biotechnol. Lett.">
        <title>Identification of two novel xylanase-encoding genes (xyn5 and xyn6) from Acrophialophora nainiana and heterologous expression of xyn6 in Trichoderma reesei.</title>
        <authorList>
            <person name="Salles B.C."/>
            <person name="Te'o V.S."/>
            <person name="Gibbs M.D."/>
            <person name="Bergquist P.L."/>
            <person name="Filho E.X."/>
            <person name="Ximenes E.A."/>
            <person name="Nevalainen K.M."/>
        </authorList>
    </citation>
    <scope>NUCLEOTIDE SEQUENCE</scope>
</reference>
<dbReference type="InterPro" id="IPR013320">
    <property type="entry name" value="ConA-like_dom_sf"/>
</dbReference>
<dbReference type="CAZy" id="GH11">
    <property type="family name" value="Glycoside Hydrolase Family 11"/>
</dbReference>
<keyword evidence="7 11" id="KW-0378">Hydrolase</keyword>